<name>A0A543J4C2_9ACTN</name>
<reference evidence="1 2" key="1">
    <citation type="submission" date="2019-06" db="EMBL/GenBank/DDBJ databases">
        <title>Sequencing the genomes of 1000 actinobacteria strains.</title>
        <authorList>
            <person name="Klenk H.-P."/>
        </authorList>
    </citation>
    <scope>NUCLEOTIDE SEQUENCE [LARGE SCALE GENOMIC DNA]</scope>
    <source>
        <strain evidence="1 2">DSM 43186</strain>
    </source>
</reference>
<dbReference type="EMBL" id="VFPQ01000001">
    <property type="protein sequence ID" value="TQM77677.1"/>
    <property type="molecule type" value="Genomic_DNA"/>
</dbReference>
<gene>
    <name evidence="1" type="ORF">FHX40_4448</name>
</gene>
<accession>A0A543J4C2</accession>
<keyword evidence="2" id="KW-1185">Reference proteome</keyword>
<comment type="caution">
    <text evidence="1">The sequence shown here is derived from an EMBL/GenBank/DDBJ whole genome shotgun (WGS) entry which is preliminary data.</text>
</comment>
<organism evidence="1 2">
    <name type="scientific">Thermopolyspora flexuosa</name>
    <dbReference type="NCBI Taxonomy" id="103836"/>
    <lineage>
        <taxon>Bacteria</taxon>
        <taxon>Bacillati</taxon>
        <taxon>Actinomycetota</taxon>
        <taxon>Actinomycetes</taxon>
        <taxon>Streptosporangiales</taxon>
        <taxon>Streptosporangiaceae</taxon>
        <taxon>Thermopolyspora</taxon>
    </lineage>
</organism>
<dbReference type="AlphaFoldDB" id="A0A543J4C2"/>
<protein>
    <submittedName>
        <fullName evidence="1">Uncharacterized protein</fullName>
    </submittedName>
</protein>
<evidence type="ECO:0000313" key="1">
    <source>
        <dbReference type="EMBL" id="TQM77677.1"/>
    </source>
</evidence>
<dbReference type="Proteomes" id="UP000319213">
    <property type="component" value="Unassembled WGS sequence"/>
</dbReference>
<sequence>MFVQRFLQPPPQPCDHPPGEGLHVWDEPLVINTPARGDAYDFVVTVWCTWCAQPKTFDPKPDLAAEINARRRGVERDIRNVIRATARQFLANLPHEAEEAVNKELAAAFFRPIHDCENATVKLTVQAWVGLSEELREQRREFYRKVMNRRDELEDTHIRVGTLRQQRDLWLGFLEECEENWRSRHAVKIPDGEAAKVIEDMERRREEAVDQFLKTLDKVIASQQQVNVFDLAKNSESALRVALRQLGVHVPEPSTRLPWEDA</sequence>
<proteinExistence type="predicted"/>
<dbReference type="OrthoDB" id="3474395at2"/>
<dbReference type="RefSeq" id="WP_142261372.1">
    <property type="nucleotide sequence ID" value="NZ_BMPV01000002.1"/>
</dbReference>
<evidence type="ECO:0000313" key="2">
    <source>
        <dbReference type="Proteomes" id="UP000319213"/>
    </source>
</evidence>